<evidence type="ECO:0000256" key="1">
    <source>
        <dbReference type="ARBA" id="ARBA00004651"/>
    </source>
</evidence>
<dbReference type="GO" id="GO:0005886">
    <property type="term" value="C:plasma membrane"/>
    <property type="evidence" value="ECO:0007669"/>
    <property type="project" value="UniProtKB-SubCell"/>
</dbReference>
<dbReference type="Pfam" id="PF07690">
    <property type="entry name" value="MFS_1"/>
    <property type="match status" value="1"/>
</dbReference>
<evidence type="ECO:0000256" key="6">
    <source>
        <dbReference type="SAM" id="Phobius"/>
    </source>
</evidence>
<dbReference type="InterPro" id="IPR036259">
    <property type="entry name" value="MFS_trans_sf"/>
</dbReference>
<reference evidence="8" key="1">
    <citation type="submission" date="2022-12" db="EMBL/GenBank/DDBJ databases">
        <authorList>
            <person name="Krivoruchko A.V."/>
            <person name="Elkin A."/>
        </authorList>
    </citation>
    <scope>NUCLEOTIDE SEQUENCE</scope>
    <source>
        <strain evidence="8">IEGM 249</strain>
    </source>
</reference>
<protein>
    <submittedName>
        <fullName evidence="9">MFS transporter</fullName>
    </submittedName>
</protein>
<evidence type="ECO:0000256" key="5">
    <source>
        <dbReference type="ARBA" id="ARBA00023136"/>
    </source>
</evidence>
<keyword evidence="2" id="KW-0813">Transport</keyword>
<dbReference type="RefSeq" id="WP_054248013.1">
    <property type="nucleotide sequence ID" value="NZ_CAJUXZ010000001.1"/>
</dbReference>
<feature type="transmembrane region" description="Helical" evidence="6">
    <location>
        <begin position="91"/>
        <end position="110"/>
    </location>
</feature>
<evidence type="ECO:0000256" key="4">
    <source>
        <dbReference type="ARBA" id="ARBA00022989"/>
    </source>
</evidence>
<name>A0AAX3Y981_RHOOP</name>
<dbReference type="FunFam" id="1.20.1250.20:FF:000018">
    <property type="entry name" value="MFS transporter permease"/>
    <property type="match status" value="1"/>
</dbReference>
<proteinExistence type="predicted"/>
<dbReference type="AlphaFoldDB" id="A0AAX3Y981"/>
<evidence type="ECO:0000313" key="11">
    <source>
        <dbReference type="Proteomes" id="UP001231166"/>
    </source>
</evidence>
<evidence type="ECO:0000313" key="10">
    <source>
        <dbReference type="Proteomes" id="UP001066327"/>
    </source>
</evidence>
<dbReference type="InterPro" id="IPR011701">
    <property type="entry name" value="MFS"/>
</dbReference>
<feature type="transmembrane region" description="Helical" evidence="6">
    <location>
        <begin position="378"/>
        <end position="401"/>
    </location>
</feature>
<organism evidence="9 11">
    <name type="scientific">Rhodococcus opacus</name>
    <name type="common">Nocardia opaca</name>
    <dbReference type="NCBI Taxonomy" id="37919"/>
    <lineage>
        <taxon>Bacteria</taxon>
        <taxon>Bacillati</taxon>
        <taxon>Actinomycetota</taxon>
        <taxon>Actinomycetes</taxon>
        <taxon>Mycobacteriales</taxon>
        <taxon>Nocardiaceae</taxon>
        <taxon>Rhodococcus</taxon>
    </lineage>
</organism>
<evidence type="ECO:0000313" key="9">
    <source>
        <dbReference type="EMBL" id="WLF45838.1"/>
    </source>
</evidence>
<dbReference type="PANTHER" id="PTHR43791:SF100">
    <property type="entry name" value="SUGAR TRANSPORTER"/>
    <property type="match status" value="1"/>
</dbReference>
<dbReference type="GO" id="GO:0022857">
    <property type="term" value="F:transmembrane transporter activity"/>
    <property type="evidence" value="ECO:0007669"/>
    <property type="project" value="InterPro"/>
</dbReference>
<sequence length="459" mass="50036">MSRDLDAPEVGAYRSAVIRKIKMRVLPFLVVLYIMAFIDRANVGYAALEMNADLGITKAQFGLAAGLFSIGYFLFEVPSNMLMRKVGARKWIARILFSWGAVAVLTGFVHDFTQLAIARTVLGIAEAGFFPCVLLYLTLWFPERERARVVAQFMIALPVATLIAGPLSGMILDHVHWFGVESWRWVFILEGIPAVMLGFVTLFVLVDGPHKAKWLTRDEADWLTETIEAENRAKAAAHGQVSFLRSLAGIRTLSLSFIYYSKSVAIYVLAFFTPSIISGLGDRLSNTSVGFITALPYAAAAIFMVWWARHSDRGGERRWHVGIPLLVAAAGLVSMVFVQDSLWFSVILLVVITVAVYATYGPFWALPSLFLTGPAAAVGLASINSLANLGGFVGPFGFGALETATGGIYWGLSIVAAMLILAAGLVTRLRFVREAEAKARELAATDARELSEVDGVRVS</sequence>
<dbReference type="EMBL" id="JAPWIS010000002">
    <property type="protein sequence ID" value="MCZ4582956.1"/>
    <property type="molecule type" value="Genomic_DNA"/>
</dbReference>
<feature type="transmembrane region" description="Helical" evidence="6">
    <location>
        <begin position="319"/>
        <end position="337"/>
    </location>
</feature>
<dbReference type="InterPro" id="IPR020846">
    <property type="entry name" value="MFS_dom"/>
</dbReference>
<dbReference type="CDD" id="cd17319">
    <property type="entry name" value="MFS_ExuT_GudP_like"/>
    <property type="match status" value="1"/>
</dbReference>
<dbReference type="Proteomes" id="UP001066327">
    <property type="component" value="Unassembled WGS sequence"/>
</dbReference>
<feature type="transmembrane region" description="Helical" evidence="6">
    <location>
        <begin position="21"/>
        <end position="38"/>
    </location>
</feature>
<feature type="transmembrane region" description="Helical" evidence="6">
    <location>
        <begin position="289"/>
        <end position="307"/>
    </location>
</feature>
<feature type="transmembrane region" description="Helical" evidence="6">
    <location>
        <begin position="149"/>
        <end position="171"/>
    </location>
</feature>
<feature type="transmembrane region" description="Helical" evidence="6">
    <location>
        <begin position="257"/>
        <end position="277"/>
    </location>
</feature>
<dbReference type="EMBL" id="CP130953">
    <property type="protein sequence ID" value="WLF45838.1"/>
    <property type="molecule type" value="Genomic_DNA"/>
</dbReference>
<keyword evidence="3 6" id="KW-0812">Transmembrane</keyword>
<keyword evidence="4 6" id="KW-1133">Transmembrane helix</keyword>
<comment type="subcellular location">
    <subcellularLocation>
        <location evidence="1">Cell membrane</location>
        <topology evidence="1">Multi-pass membrane protein</topology>
    </subcellularLocation>
</comment>
<feature type="domain" description="Major facilitator superfamily (MFS) profile" evidence="7">
    <location>
        <begin position="25"/>
        <end position="436"/>
    </location>
</feature>
<gene>
    <name evidence="8" type="ORF">O4328_04495</name>
    <name evidence="9" type="ORF">Q5707_28695</name>
</gene>
<evidence type="ECO:0000259" key="7">
    <source>
        <dbReference type="PROSITE" id="PS50850"/>
    </source>
</evidence>
<dbReference type="SUPFAM" id="SSF103473">
    <property type="entry name" value="MFS general substrate transporter"/>
    <property type="match status" value="1"/>
</dbReference>
<evidence type="ECO:0000256" key="2">
    <source>
        <dbReference type="ARBA" id="ARBA00022448"/>
    </source>
</evidence>
<reference evidence="9" key="2">
    <citation type="submission" date="2023-07" db="EMBL/GenBank/DDBJ databases">
        <title>Genomic analysis of Rhodococcus opacus VOC-14 with glycol ethers degradation activity.</title>
        <authorList>
            <person name="Narkevich D.A."/>
            <person name="Hlushen A.M."/>
            <person name="Akhremchuk A.E."/>
            <person name="Sikolenko M.A."/>
            <person name="Valentovich L.N."/>
        </authorList>
    </citation>
    <scope>NUCLEOTIDE SEQUENCE</scope>
    <source>
        <strain evidence="9">VOC-14</strain>
    </source>
</reference>
<accession>A0AAX3Y981</accession>
<evidence type="ECO:0000256" key="3">
    <source>
        <dbReference type="ARBA" id="ARBA00022692"/>
    </source>
</evidence>
<dbReference type="PROSITE" id="PS50850">
    <property type="entry name" value="MFS"/>
    <property type="match status" value="1"/>
</dbReference>
<evidence type="ECO:0000313" key="8">
    <source>
        <dbReference type="EMBL" id="MCZ4582956.1"/>
    </source>
</evidence>
<dbReference type="PANTHER" id="PTHR43791">
    <property type="entry name" value="PERMEASE-RELATED"/>
    <property type="match status" value="1"/>
</dbReference>
<dbReference type="Gene3D" id="1.20.1250.20">
    <property type="entry name" value="MFS general substrate transporter like domains"/>
    <property type="match status" value="2"/>
</dbReference>
<keyword evidence="5 6" id="KW-0472">Membrane</keyword>
<feature type="transmembrane region" description="Helical" evidence="6">
    <location>
        <begin position="343"/>
        <end position="366"/>
    </location>
</feature>
<feature type="transmembrane region" description="Helical" evidence="6">
    <location>
        <begin position="183"/>
        <end position="206"/>
    </location>
</feature>
<dbReference type="Proteomes" id="UP001231166">
    <property type="component" value="Chromosome"/>
</dbReference>
<feature type="transmembrane region" description="Helical" evidence="6">
    <location>
        <begin position="116"/>
        <end position="137"/>
    </location>
</feature>
<keyword evidence="10" id="KW-1185">Reference proteome</keyword>
<feature type="transmembrane region" description="Helical" evidence="6">
    <location>
        <begin position="407"/>
        <end position="426"/>
    </location>
</feature>
<feature type="transmembrane region" description="Helical" evidence="6">
    <location>
        <begin position="58"/>
        <end position="79"/>
    </location>
</feature>